<proteinExistence type="inferred from homology"/>
<keyword evidence="5" id="KW-0158">Chromosome</keyword>
<dbReference type="Pfam" id="PF05786">
    <property type="entry name" value="Cnd2"/>
    <property type="match status" value="3"/>
</dbReference>
<dbReference type="Proteomes" id="UP000193498">
    <property type="component" value="Unassembled WGS sequence"/>
</dbReference>
<dbReference type="GO" id="GO:0000796">
    <property type="term" value="C:condensin complex"/>
    <property type="evidence" value="ECO:0007669"/>
    <property type="project" value="InterPro"/>
</dbReference>
<evidence type="ECO:0000256" key="6">
    <source>
        <dbReference type="ARBA" id="ARBA00022490"/>
    </source>
</evidence>
<dbReference type="PIRSF" id="PIRSF017126">
    <property type="entry name" value="Condensin_H"/>
    <property type="match status" value="1"/>
</dbReference>
<comment type="caution">
    <text evidence="11">The sequence shown here is derived from an EMBL/GenBank/DDBJ whole genome shotgun (WGS) entry which is preliminary data.</text>
</comment>
<dbReference type="PANTHER" id="PTHR13108">
    <property type="entry name" value="CONDENSIN COMPLEX SUBUNIT 2"/>
    <property type="match status" value="1"/>
</dbReference>
<dbReference type="GO" id="GO:0003682">
    <property type="term" value="F:chromatin binding"/>
    <property type="evidence" value="ECO:0007669"/>
    <property type="project" value="TreeGrafter"/>
</dbReference>
<keyword evidence="6" id="KW-0963">Cytoplasm</keyword>
<dbReference type="AlphaFoldDB" id="A0A1Y1YF04"/>
<evidence type="ECO:0000256" key="1">
    <source>
        <dbReference type="ARBA" id="ARBA00004286"/>
    </source>
</evidence>
<evidence type="ECO:0000256" key="9">
    <source>
        <dbReference type="ARBA" id="ARBA00023067"/>
    </source>
</evidence>
<organism evidence="11 12">
    <name type="scientific">Basidiobolus meristosporus CBS 931.73</name>
    <dbReference type="NCBI Taxonomy" id="1314790"/>
    <lineage>
        <taxon>Eukaryota</taxon>
        <taxon>Fungi</taxon>
        <taxon>Fungi incertae sedis</taxon>
        <taxon>Zoopagomycota</taxon>
        <taxon>Entomophthoromycotina</taxon>
        <taxon>Basidiobolomycetes</taxon>
        <taxon>Basidiobolales</taxon>
        <taxon>Basidiobolaceae</taxon>
        <taxon>Basidiobolus</taxon>
    </lineage>
</organism>
<evidence type="ECO:0000256" key="5">
    <source>
        <dbReference type="ARBA" id="ARBA00022454"/>
    </source>
</evidence>
<reference evidence="11 12" key="1">
    <citation type="submission" date="2016-07" db="EMBL/GenBank/DDBJ databases">
        <title>Pervasive Adenine N6-methylation of Active Genes in Fungi.</title>
        <authorList>
            <consortium name="DOE Joint Genome Institute"/>
            <person name="Mondo S.J."/>
            <person name="Dannebaum R.O."/>
            <person name="Kuo R.C."/>
            <person name="Labutti K."/>
            <person name="Haridas S."/>
            <person name="Kuo A."/>
            <person name="Salamov A."/>
            <person name="Ahrendt S.R."/>
            <person name="Lipzen A."/>
            <person name="Sullivan W."/>
            <person name="Andreopoulos W.B."/>
            <person name="Clum A."/>
            <person name="Lindquist E."/>
            <person name="Daum C."/>
            <person name="Ramamoorthy G.K."/>
            <person name="Gryganskyi A."/>
            <person name="Culley D."/>
            <person name="Magnuson J.K."/>
            <person name="James T.Y."/>
            <person name="O'Malley M.A."/>
            <person name="Stajich J.E."/>
            <person name="Spatafora J.W."/>
            <person name="Visel A."/>
            <person name="Grigoriev I.V."/>
        </authorList>
    </citation>
    <scope>NUCLEOTIDE SEQUENCE [LARGE SCALE GENOMIC DNA]</scope>
    <source>
        <strain evidence="11 12">CBS 931.73</strain>
    </source>
</reference>
<comment type="subcellular location">
    <subcellularLocation>
        <location evidence="1">Chromosome</location>
    </subcellularLocation>
    <subcellularLocation>
        <location evidence="2">Cytoplasm</location>
    </subcellularLocation>
</comment>
<comment type="similarity">
    <text evidence="3">Belongs to the CND2 (condensin subunit 2) family.</text>
</comment>
<dbReference type="EMBL" id="MCFE01000150">
    <property type="protein sequence ID" value="ORX96610.1"/>
    <property type="molecule type" value="Genomic_DNA"/>
</dbReference>
<keyword evidence="7" id="KW-0132">Cell division</keyword>
<dbReference type="GO" id="GO:0051301">
    <property type="term" value="P:cell division"/>
    <property type="evidence" value="ECO:0007669"/>
    <property type="project" value="UniProtKB-KW"/>
</dbReference>
<keyword evidence="10" id="KW-0131">Cell cycle</keyword>
<evidence type="ECO:0000313" key="12">
    <source>
        <dbReference type="Proteomes" id="UP000193498"/>
    </source>
</evidence>
<dbReference type="FunCoup" id="A0A1Y1YF04">
    <property type="interactions" value="866"/>
</dbReference>
<sequence length="553" mass="62012">MLVVQRPSAEEIAQRYEEWMKIVADNKISPSNSWDLALIDYFYDLSVLKDGETVNFQKASCALDGCMKIYTSRVDSVATEAVKLLSGLTESVSVPPREFRVNSHEIGVKRTKRSSRNDHTLANELSSLTLKHLELARSIDPLFKKTLADYTEGGARGLLLNHLGVCSNGRIIFDASDDTMFKCDLGLVSHSTEVDILSLRSKFLSDLDGFFIQEICPSLQDFELASEISPNLSVLQEVMEGFYDNEGSDLDDCYDAVGPVDFRDTGVRNQRYFEADAVPIAESDENIYSYFDTAFMANWAGPEHWRLARVSSEKANPTGETVDRKSKKQPFYIDFRSSDEIDQDELFVPLVHKVPAKPSAEAATRTLLPEDIQFSSRNILSLFTRPQTVKLFEEDRGVELTAEVKSQVEAQVATSFANNADAETGTDLGGLVFAQPILRKAEYLHYARTAKKVDIKKLKGSIWKELATNETGTNESIENLETSQFEGTKKFTDVVKGLKRIYPEKKRNDISVSFCFICLLHLANEKNLLISNTKASYDLDIRQGVPEETSVLD</sequence>
<keyword evidence="9" id="KW-0226">DNA condensation</keyword>
<evidence type="ECO:0000256" key="10">
    <source>
        <dbReference type="ARBA" id="ARBA00023306"/>
    </source>
</evidence>
<keyword evidence="8" id="KW-0498">Mitosis</keyword>
<evidence type="ECO:0000256" key="7">
    <source>
        <dbReference type="ARBA" id="ARBA00022618"/>
    </source>
</evidence>
<accession>A0A1Y1YF04</accession>
<evidence type="ECO:0000256" key="4">
    <source>
        <dbReference type="ARBA" id="ARBA00016065"/>
    </source>
</evidence>
<dbReference type="GO" id="GO:0005737">
    <property type="term" value="C:cytoplasm"/>
    <property type="evidence" value="ECO:0007669"/>
    <property type="project" value="UniProtKB-SubCell"/>
</dbReference>
<keyword evidence="12" id="KW-1185">Reference proteome</keyword>
<dbReference type="GO" id="GO:0007076">
    <property type="term" value="P:mitotic chromosome condensation"/>
    <property type="evidence" value="ECO:0007669"/>
    <property type="project" value="InterPro"/>
</dbReference>
<evidence type="ECO:0000256" key="3">
    <source>
        <dbReference type="ARBA" id="ARBA00009471"/>
    </source>
</evidence>
<dbReference type="STRING" id="1314790.A0A1Y1YF04"/>
<dbReference type="InParanoid" id="A0A1Y1YF04"/>
<gene>
    <name evidence="11" type="ORF">K493DRAFT_217153</name>
</gene>
<evidence type="ECO:0000256" key="2">
    <source>
        <dbReference type="ARBA" id="ARBA00004496"/>
    </source>
</evidence>
<name>A0A1Y1YF04_9FUNG</name>
<dbReference type="OrthoDB" id="362021at2759"/>
<evidence type="ECO:0000256" key="8">
    <source>
        <dbReference type="ARBA" id="ARBA00022776"/>
    </source>
</evidence>
<dbReference type="PANTHER" id="PTHR13108:SF9">
    <property type="entry name" value="CONDENSIN COMPLEX SUBUNIT 2"/>
    <property type="match status" value="1"/>
</dbReference>
<dbReference type="InterPro" id="IPR022816">
    <property type="entry name" value="Condensin_barren_su2"/>
</dbReference>
<protein>
    <recommendedName>
        <fullName evidence="4">Condensin complex subunit 2</fullName>
    </recommendedName>
</protein>
<evidence type="ECO:0000313" key="11">
    <source>
        <dbReference type="EMBL" id="ORX96610.1"/>
    </source>
</evidence>